<evidence type="ECO:0000313" key="3">
    <source>
        <dbReference type="Proteomes" id="UP000036338"/>
    </source>
</evidence>
<feature type="region of interest" description="Disordered" evidence="1">
    <location>
        <begin position="136"/>
        <end position="162"/>
    </location>
</feature>
<comment type="caution">
    <text evidence="2">The sequence shown here is derived from an EMBL/GenBank/DDBJ whole genome shotgun (WGS) entry which is preliminary data.</text>
</comment>
<dbReference type="RefSeq" id="WP_048245392.1">
    <property type="nucleotide sequence ID" value="NZ_LDWR01000017.1"/>
</dbReference>
<protein>
    <submittedName>
        <fullName evidence="2">Uncharacterized protein</fullName>
    </submittedName>
</protein>
<feature type="compositionally biased region" description="Polar residues" evidence="1">
    <location>
        <begin position="136"/>
        <end position="145"/>
    </location>
</feature>
<accession>A0A0J5X6G2</accession>
<organism evidence="2 3">
    <name type="scientific">Burkholderia cepacia</name>
    <name type="common">Pseudomonas cepacia</name>
    <dbReference type="NCBI Taxonomy" id="292"/>
    <lineage>
        <taxon>Bacteria</taxon>
        <taxon>Pseudomonadati</taxon>
        <taxon>Pseudomonadota</taxon>
        <taxon>Betaproteobacteria</taxon>
        <taxon>Burkholderiales</taxon>
        <taxon>Burkholderiaceae</taxon>
        <taxon>Burkholderia</taxon>
        <taxon>Burkholderia cepacia complex</taxon>
    </lineage>
</organism>
<dbReference type="AlphaFoldDB" id="A0A0J5X6G2"/>
<dbReference type="Proteomes" id="UP000036338">
    <property type="component" value="Unassembled WGS sequence"/>
</dbReference>
<feature type="compositionally biased region" description="Basic and acidic residues" evidence="1">
    <location>
        <begin position="148"/>
        <end position="162"/>
    </location>
</feature>
<reference evidence="2 3" key="1">
    <citation type="submission" date="2015-05" db="EMBL/GenBank/DDBJ databases">
        <title>Draft genome of Burkholderia cepacia LK29.</title>
        <authorList>
            <person name="Chan X.Y."/>
        </authorList>
    </citation>
    <scope>NUCLEOTIDE SEQUENCE [LARGE SCALE GENOMIC DNA]</scope>
    <source>
        <strain evidence="2 3">LK29</strain>
    </source>
</reference>
<evidence type="ECO:0000256" key="1">
    <source>
        <dbReference type="SAM" id="MobiDB-lite"/>
    </source>
</evidence>
<sequence>MATTLDEEVLPEIFVKRFRISGGQVTSGKGHAPTIHFAAAFHPELDHPSGSLQGSGTIVWTHRPNNVTRITIGGNYTYFPSKEEESASALLVRSLLLHVHGYVGGIIPVSKYHGIPPALFPVLDLSSLIPQGSKTGTASYTSVDPQNPEEKITVSDAKITEF</sequence>
<proteinExistence type="predicted"/>
<gene>
    <name evidence="2" type="ORF">VL15_10360</name>
</gene>
<name>A0A0J5X6G2_BURCE</name>
<dbReference type="EMBL" id="LDWR01000017">
    <property type="protein sequence ID" value="KML59598.1"/>
    <property type="molecule type" value="Genomic_DNA"/>
</dbReference>
<dbReference type="PATRIC" id="fig|292.27.peg.1737"/>
<evidence type="ECO:0000313" key="2">
    <source>
        <dbReference type="EMBL" id="KML59598.1"/>
    </source>
</evidence>